<reference evidence="9 10" key="1">
    <citation type="submission" date="2019-06" db="EMBL/GenBank/DDBJ databases">
        <title>Description of Kitasatospora acidophila sp. nov. isolated from pine grove soil, and reclassification of Streptomyces novaecaesareae to Kitasatospora novaeceasareae comb. nov.</title>
        <authorList>
            <person name="Kim M.J."/>
        </authorList>
    </citation>
    <scope>NUCLEOTIDE SEQUENCE [LARGE SCALE GENOMIC DNA]</scope>
    <source>
        <strain evidence="9 10">MMS16-CNU292</strain>
    </source>
</reference>
<dbReference type="Gene3D" id="1.25.40.10">
    <property type="entry name" value="Tetratricopeptide repeat domain"/>
    <property type="match status" value="1"/>
</dbReference>
<keyword evidence="3" id="KW-0805">Transcription regulation</keyword>
<dbReference type="InterPro" id="IPR016032">
    <property type="entry name" value="Sig_transdc_resp-reg_C-effctor"/>
</dbReference>
<name>A0A540W0W5_9ACTN</name>
<dbReference type="PANTHER" id="PTHR35807:SF1">
    <property type="entry name" value="TRANSCRIPTIONAL REGULATOR REDD"/>
    <property type="match status" value="1"/>
</dbReference>
<dbReference type="InterPro" id="IPR005158">
    <property type="entry name" value="BTAD"/>
</dbReference>
<accession>A0A540W0W5</accession>
<keyword evidence="10" id="KW-1185">Reference proteome</keyword>
<dbReference type="Pfam" id="PF00486">
    <property type="entry name" value="Trans_reg_C"/>
    <property type="match status" value="1"/>
</dbReference>
<evidence type="ECO:0000256" key="5">
    <source>
        <dbReference type="ARBA" id="ARBA00023163"/>
    </source>
</evidence>
<comment type="caution">
    <text evidence="9">The sequence shown here is derived from an EMBL/GenBank/DDBJ whole genome shotgun (WGS) entry which is preliminary data.</text>
</comment>
<dbReference type="InterPro" id="IPR051677">
    <property type="entry name" value="AfsR-DnrI-RedD_regulator"/>
</dbReference>
<dbReference type="InterPro" id="IPR027417">
    <property type="entry name" value="P-loop_NTPase"/>
</dbReference>
<dbReference type="PROSITE" id="PS51755">
    <property type="entry name" value="OMPR_PHOB"/>
    <property type="match status" value="1"/>
</dbReference>
<evidence type="ECO:0000256" key="1">
    <source>
        <dbReference type="ARBA" id="ARBA00005820"/>
    </source>
</evidence>
<dbReference type="SUPFAM" id="SSF48452">
    <property type="entry name" value="TPR-like"/>
    <property type="match status" value="1"/>
</dbReference>
<dbReference type="SUPFAM" id="SSF52540">
    <property type="entry name" value="P-loop containing nucleoside triphosphate hydrolases"/>
    <property type="match status" value="1"/>
</dbReference>
<dbReference type="Pfam" id="PF03704">
    <property type="entry name" value="BTAD"/>
    <property type="match status" value="1"/>
</dbReference>
<gene>
    <name evidence="9" type="ORF">E6W39_10870</name>
</gene>
<dbReference type="Proteomes" id="UP000319103">
    <property type="component" value="Unassembled WGS sequence"/>
</dbReference>
<dbReference type="RefSeq" id="WP_141633359.1">
    <property type="nucleotide sequence ID" value="NZ_VIGB01000003.1"/>
</dbReference>
<feature type="region of interest" description="Disordered" evidence="7">
    <location>
        <begin position="360"/>
        <end position="386"/>
    </location>
</feature>
<evidence type="ECO:0000259" key="8">
    <source>
        <dbReference type="PROSITE" id="PS51755"/>
    </source>
</evidence>
<dbReference type="EMBL" id="VIGB01000003">
    <property type="protein sequence ID" value="TQF02669.1"/>
    <property type="molecule type" value="Genomic_DNA"/>
</dbReference>
<dbReference type="AlphaFoldDB" id="A0A540W0W5"/>
<organism evidence="9 10">
    <name type="scientific">Kitasatospora acidiphila</name>
    <dbReference type="NCBI Taxonomy" id="2567942"/>
    <lineage>
        <taxon>Bacteria</taxon>
        <taxon>Bacillati</taxon>
        <taxon>Actinomycetota</taxon>
        <taxon>Actinomycetes</taxon>
        <taxon>Kitasatosporales</taxon>
        <taxon>Streptomycetaceae</taxon>
        <taxon>Kitasatospora</taxon>
    </lineage>
</organism>
<dbReference type="SUPFAM" id="SSF46894">
    <property type="entry name" value="C-terminal effector domain of the bipartite response regulators"/>
    <property type="match status" value="1"/>
</dbReference>
<dbReference type="OrthoDB" id="4097318at2"/>
<evidence type="ECO:0000256" key="6">
    <source>
        <dbReference type="PROSITE-ProRule" id="PRU01091"/>
    </source>
</evidence>
<evidence type="ECO:0000313" key="10">
    <source>
        <dbReference type="Proteomes" id="UP000319103"/>
    </source>
</evidence>
<evidence type="ECO:0000256" key="2">
    <source>
        <dbReference type="ARBA" id="ARBA00023012"/>
    </source>
</evidence>
<keyword evidence="4 6" id="KW-0238">DNA-binding</keyword>
<dbReference type="Gene3D" id="3.40.50.300">
    <property type="entry name" value="P-loop containing nucleotide triphosphate hydrolases"/>
    <property type="match status" value="1"/>
</dbReference>
<dbReference type="PANTHER" id="PTHR35807">
    <property type="entry name" value="TRANSCRIPTIONAL REGULATOR REDD-RELATED"/>
    <property type="match status" value="1"/>
</dbReference>
<dbReference type="InterPro" id="IPR036388">
    <property type="entry name" value="WH-like_DNA-bd_sf"/>
</dbReference>
<dbReference type="CDD" id="cd15831">
    <property type="entry name" value="BTAD"/>
    <property type="match status" value="1"/>
</dbReference>
<dbReference type="GO" id="GO:0006355">
    <property type="term" value="P:regulation of DNA-templated transcription"/>
    <property type="evidence" value="ECO:0007669"/>
    <property type="project" value="InterPro"/>
</dbReference>
<feature type="domain" description="OmpR/PhoB-type" evidence="8">
    <location>
        <begin position="1"/>
        <end position="99"/>
    </location>
</feature>
<dbReference type="SMART" id="SM00862">
    <property type="entry name" value="Trans_reg_C"/>
    <property type="match status" value="1"/>
</dbReference>
<evidence type="ECO:0000256" key="7">
    <source>
        <dbReference type="SAM" id="MobiDB-lite"/>
    </source>
</evidence>
<dbReference type="GO" id="GO:0003677">
    <property type="term" value="F:DNA binding"/>
    <property type="evidence" value="ECO:0007669"/>
    <property type="project" value="UniProtKB-UniRule"/>
</dbReference>
<dbReference type="Gene3D" id="1.10.10.10">
    <property type="entry name" value="Winged helix-like DNA-binding domain superfamily/Winged helix DNA-binding domain"/>
    <property type="match status" value="1"/>
</dbReference>
<keyword evidence="5" id="KW-0804">Transcription</keyword>
<protein>
    <recommendedName>
        <fullName evidence="8">OmpR/PhoB-type domain-containing protein</fullName>
    </recommendedName>
</protein>
<keyword evidence="2" id="KW-0902">Two-component regulatory system</keyword>
<dbReference type="InterPro" id="IPR011990">
    <property type="entry name" value="TPR-like_helical_dom_sf"/>
</dbReference>
<comment type="similarity">
    <text evidence="1">Belongs to the AfsR/DnrI/RedD regulatory family.</text>
</comment>
<feature type="DNA-binding region" description="OmpR/PhoB-type" evidence="6">
    <location>
        <begin position="1"/>
        <end position="99"/>
    </location>
</feature>
<proteinExistence type="inferred from homology"/>
<evidence type="ECO:0000313" key="9">
    <source>
        <dbReference type="EMBL" id="TQF02669.1"/>
    </source>
</evidence>
<evidence type="ECO:0000256" key="4">
    <source>
        <dbReference type="ARBA" id="ARBA00023125"/>
    </source>
</evidence>
<dbReference type="InterPro" id="IPR001867">
    <property type="entry name" value="OmpR/PhoB-type_DNA-bd"/>
</dbReference>
<evidence type="ECO:0000256" key="3">
    <source>
        <dbReference type="ARBA" id="ARBA00023015"/>
    </source>
</evidence>
<dbReference type="SMART" id="SM01043">
    <property type="entry name" value="BTAD"/>
    <property type="match status" value="1"/>
</dbReference>
<dbReference type="GO" id="GO:0000160">
    <property type="term" value="P:phosphorelay signal transduction system"/>
    <property type="evidence" value="ECO:0007669"/>
    <property type="project" value="UniProtKB-KW"/>
</dbReference>
<sequence length="409" mass="45181">MLDFSLLGPLRGWHDRLPLDLGRPQQQAVLAALLLTPQQAVTDRRLIEAVWGEDEQRWPCNATGVLRTHVSRLRRALGQASATAAQAVASVTGGYRLDLARERIDAHRFDDAIAAGFALRHDDPSAARACLTEALGLWVGSALDRVPGPLAERARRELTERRLAAIELRMELDLRLGGWREVAAEAEALVAEHPLRERFHYLLTLAHHQGGRTAEALASFERVRELLAEELGLNPGPQLMELHEELVSGAPARPIGRQVACGRLRPRQLPHANGDFVGREDAIAVLEGRLRTPERREPPIAVIDGGAGTGKTALAVHLGHRVQDAYPDGQLFADLKAGQGPGWMRRPCCRASCGRWAPDRPWRPPTPTPWRRSTSGPWPAGGSWSCSTTRRVRSRSRHCCRMHRAVPRS</sequence>